<feature type="compositionally biased region" description="Basic and acidic residues" evidence="1">
    <location>
        <begin position="1"/>
        <end position="28"/>
    </location>
</feature>
<gene>
    <name evidence="2" type="ORF">SAMN02745910_03894</name>
</gene>
<comment type="caution">
    <text evidence="2">The sequence shown here is derived from an EMBL/GenBank/DDBJ whole genome shotgun (WGS) entry which is preliminary data.</text>
</comment>
<name>A0A1I6BN46_9BACI</name>
<reference evidence="2 3" key="1">
    <citation type="submission" date="2016-10" db="EMBL/GenBank/DDBJ databases">
        <authorList>
            <person name="Varghese N."/>
            <person name="Submissions S."/>
        </authorList>
    </citation>
    <scope>NUCLEOTIDE SEQUENCE [LARGE SCALE GENOMIC DNA]</scope>
    <source>
        <strain evidence="2 3">DSM 13796</strain>
    </source>
</reference>
<feature type="compositionally biased region" description="Basic and acidic residues" evidence="1">
    <location>
        <begin position="37"/>
        <end position="46"/>
    </location>
</feature>
<keyword evidence="3" id="KW-1185">Reference proteome</keyword>
<organism evidence="2 3">
    <name type="scientific">Priestia endophytica DSM 13796</name>
    <dbReference type="NCBI Taxonomy" id="1121089"/>
    <lineage>
        <taxon>Bacteria</taxon>
        <taxon>Bacillati</taxon>
        <taxon>Bacillota</taxon>
        <taxon>Bacilli</taxon>
        <taxon>Bacillales</taxon>
        <taxon>Bacillaceae</taxon>
        <taxon>Priestia</taxon>
    </lineage>
</organism>
<dbReference type="GeneID" id="93712468"/>
<dbReference type="Pfam" id="PF14151">
    <property type="entry name" value="YfhD"/>
    <property type="match status" value="1"/>
</dbReference>
<dbReference type="RefSeq" id="WP_074842866.1">
    <property type="nucleotide sequence ID" value="NZ_FOXX01000011.1"/>
</dbReference>
<sequence length="56" mass="6731">MKDKEQENYYKEKLKMPKHVKPDGHDIEYSDELADTEDLKAKERSIASHKRQKNQQ</sequence>
<accession>A0A1I6BN46</accession>
<proteinExistence type="predicted"/>
<evidence type="ECO:0000313" key="2">
    <source>
        <dbReference type="EMBL" id="SFQ82368.1"/>
    </source>
</evidence>
<dbReference type="EMBL" id="FOXX01000011">
    <property type="protein sequence ID" value="SFQ82368.1"/>
    <property type="molecule type" value="Genomic_DNA"/>
</dbReference>
<evidence type="ECO:0000313" key="3">
    <source>
        <dbReference type="Proteomes" id="UP000182762"/>
    </source>
</evidence>
<protein>
    <submittedName>
        <fullName evidence="2">YfhD-like protein</fullName>
    </submittedName>
</protein>
<dbReference type="InterPro" id="IPR025435">
    <property type="entry name" value="YfhD-like"/>
</dbReference>
<dbReference type="Proteomes" id="UP000182762">
    <property type="component" value="Unassembled WGS sequence"/>
</dbReference>
<feature type="region of interest" description="Disordered" evidence="1">
    <location>
        <begin position="1"/>
        <end position="56"/>
    </location>
</feature>
<feature type="compositionally biased region" description="Basic residues" evidence="1">
    <location>
        <begin position="47"/>
        <end position="56"/>
    </location>
</feature>
<evidence type="ECO:0000256" key="1">
    <source>
        <dbReference type="SAM" id="MobiDB-lite"/>
    </source>
</evidence>